<dbReference type="Pfam" id="PF02210">
    <property type="entry name" value="Laminin_G_2"/>
    <property type="match status" value="3"/>
</dbReference>
<dbReference type="Pfam" id="PF00008">
    <property type="entry name" value="EGF"/>
    <property type="match status" value="7"/>
</dbReference>
<dbReference type="AlphaFoldDB" id="A0A9Q0IJF7"/>
<accession>A0A9Q0IJF7</accession>
<dbReference type="InterPro" id="IPR013032">
    <property type="entry name" value="EGF-like_CS"/>
</dbReference>
<proteinExistence type="predicted"/>
<evidence type="ECO:0008006" key="19">
    <source>
        <dbReference type="Google" id="ProtNLM"/>
    </source>
</evidence>
<dbReference type="FunFam" id="2.10.25.10:FF:000247">
    <property type="entry name" value="Delta/notch like EGF repeat containing"/>
    <property type="match status" value="1"/>
</dbReference>
<dbReference type="SUPFAM" id="SSF57196">
    <property type="entry name" value="EGF/Laminin"/>
    <property type="match status" value="8"/>
</dbReference>
<feature type="domain" description="Laminin G" evidence="15">
    <location>
        <begin position="856"/>
        <end position="1030"/>
    </location>
</feature>
<feature type="transmembrane region" description="Helical" evidence="13">
    <location>
        <begin position="1199"/>
        <end position="1225"/>
    </location>
</feature>
<evidence type="ECO:0000256" key="7">
    <source>
        <dbReference type="ARBA" id="ARBA00022989"/>
    </source>
</evidence>
<dbReference type="FunFam" id="2.10.25.10:FF:000208">
    <property type="entry name" value="Crumbs 2, cell polarity complex component"/>
    <property type="match status" value="1"/>
</dbReference>
<feature type="disulfide bond" evidence="11">
    <location>
        <begin position="1113"/>
        <end position="1122"/>
    </location>
</feature>
<feature type="domain" description="EGF-like" evidence="16">
    <location>
        <begin position="1144"/>
        <end position="1182"/>
    </location>
</feature>
<feature type="disulfide bond" evidence="11">
    <location>
        <begin position="359"/>
        <end position="368"/>
    </location>
</feature>
<evidence type="ECO:0000259" key="15">
    <source>
        <dbReference type="PROSITE" id="PS50025"/>
    </source>
</evidence>
<feature type="domain" description="EGF-like" evidence="16">
    <location>
        <begin position="188"/>
        <end position="224"/>
    </location>
</feature>
<dbReference type="InterPro" id="IPR000152">
    <property type="entry name" value="EGF-type_Asp/Asn_hydroxyl_site"/>
</dbReference>
<feature type="disulfide bond" evidence="11">
    <location>
        <begin position="1058"/>
        <end position="1067"/>
    </location>
</feature>
<protein>
    <recommendedName>
        <fullName evidence="19">Protein crumbs homolog 1</fullName>
    </recommendedName>
</protein>
<feature type="domain" description="EGF-like" evidence="16">
    <location>
        <begin position="1032"/>
        <end position="1068"/>
    </location>
</feature>
<feature type="domain" description="EGF-like" evidence="16">
    <location>
        <begin position="35"/>
        <end position="71"/>
    </location>
</feature>
<comment type="caution">
    <text evidence="11">Lacks conserved residue(s) required for the propagation of feature annotation.</text>
</comment>
<dbReference type="EMBL" id="JANIIK010000048">
    <property type="protein sequence ID" value="KAJ3599246.1"/>
    <property type="molecule type" value="Genomic_DNA"/>
</dbReference>
<feature type="domain" description="EGF-like" evidence="16">
    <location>
        <begin position="111"/>
        <end position="147"/>
    </location>
</feature>
<dbReference type="GO" id="GO:0005509">
    <property type="term" value="F:calcium ion binding"/>
    <property type="evidence" value="ECO:0007669"/>
    <property type="project" value="InterPro"/>
</dbReference>
<dbReference type="GO" id="GO:0060218">
    <property type="term" value="P:hematopoietic stem cell differentiation"/>
    <property type="evidence" value="ECO:0007669"/>
    <property type="project" value="UniProtKB-ARBA"/>
</dbReference>
<keyword evidence="10" id="KW-0325">Glycoprotein</keyword>
<dbReference type="OrthoDB" id="283575at2759"/>
<sequence length="1261" mass="135176">MDMMRGYYFELLLRVIFASALFVTDATPPGRLPTTADPCSSNPCQNRALCRSRGNGYSCFCVPGFQGARCQIDVNECVSQPCLNGATCMDRVGRYTCLCPPGFTGSTCQLQIDECQSQPCLNGGSCHDAIRSFACTCMTGFHGDRCENNTSRCQNGPCQNGALCVDGPNEYSCVCTGPAFTGQHCETLVPPCQSEPCFNSALCQDNGSNYTCKCWPGFSGRQCERDIGECDSGPCAHGARCVERSWQPLYGSEPLLPTHYDPRQAQGYLCSCPPGTSTLCQELVDRCESSPCQNGGSCENQVGGYACHCLTQSQGGLLYGGADCHVTLAGCDDHRCQNGAGCRPLLAQDDRIHNYSCSCVPGFTGPLCQAATTFSFQRSGYLLLRRPRPDGEASCNVTLSFRTALPRAVLFQRGSISGGLLLSLELRGGQPRLTLRKEPSTLEVRRHVADGEWHTVEVLLGKWTLGLALLDDAGSCQVGEQHCRVTAAIRSTLAGLASHPLENTFVGGVPGEEPGGAADKDPPPAFVGCMRDLLVDGQLVVPEGRSMDSAVNVSPGCSHRDRCVDTPCLNGGQCINLWQSHRCRCPRPYEGADCGEEYLTARFGSQDSPSYAVFSITDHLGQDLAISFFLRTRQQTGLLLAIAEGRGVDGGDTEDSAGSGPYLRMWLEGGKVKVQVNGSERLESGSALSDGEVHFVSVEVVGGRGRGVTLSVGDRRQGYAPLGRPLDTRAGDTVYVGGLREEGAASASGEPFKGCLQDLRINDRRLQFFRLGSPVRSYPLEAVANVSAGCSGDDACRGNPCLNGGRCLSTWDHFNCTCPSHTAGRRCEEASWCEMSLCPAGSECRALGQGYECYSNVTLWSDGAALSYRGNGRISRDITSLTLSLRTHTHQAAALLHAERGSAFVTLSLQDGLLCVVTVSLRSRRAVNDGEWHTVHLFMVAPWARRSRWTLVMDEDVEEASTSAAPGAGSLNFLRREADIFLGGPGGPVGCVGPVELGGVVLPYFSSSRVNPPQDERFVLTSAAAPRVGCSGGALCEPDPCLNGGLCSDLFDRHRCSCPPSWVGRRCEAPADPCASGPCGADCEAELDVCELHLCAHGATCLHGPDLRYACLCAENYTGPLCNERVEAVPWYIVVRNIRPPRLPVSVCGDDTRNYTCFNGGNCSDRQLSCHCPPGFTGHRFAGDQCQTDLTSDGLTSALLLPVSLLSVLLLLVFIVTTAGLVVALNRRATRGAYSPSRQEKEGSRVEMWNITQPPPTERLI</sequence>
<dbReference type="SMART" id="SM00181">
    <property type="entry name" value="EGF"/>
    <property type="match status" value="13"/>
</dbReference>
<dbReference type="Gene3D" id="2.10.25.10">
    <property type="entry name" value="Laminin"/>
    <property type="match status" value="12"/>
</dbReference>
<evidence type="ECO:0000256" key="2">
    <source>
        <dbReference type="ARBA" id="ARBA00022536"/>
    </source>
</evidence>
<keyword evidence="8 13" id="KW-0472">Membrane</keyword>
<dbReference type="FunFam" id="2.10.25.10:FF:000006">
    <property type="entry name" value="Versican core protein-like isoform 1"/>
    <property type="match status" value="1"/>
</dbReference>
<dbReference type="GO" id="GO:0045597">
    <property type="term" value="P:positive regulation of cell differentiation"/>
    <property type="evidence" value="ECO:0007669"/>
    <property type="project" value="UniProtKB-ARBA"/>
</dbReference>
<dbReference type="Pfam" id="PF12661">
    <property type="entry name" value="hEGF"/>
    <property type="match status" value="3"/>
</dbReference>
<feature type="disulfide bond" evidence="11">
    <location>
        <begin position="585"/>
        <end position="594"/>
    </location>
</feature>
<organism evidence="17 18">
    <name type="scientific">Muraenolepis orangiensis</name>
    <name type="common">Patagonian moray cod</name>
    <dbReference type="NCBI Taxonomy" id="630683"/>
    <lineage>
        <taxon>Eukaryota</taxon>
        <taxon>Metazoa</taxon>
        <taxon>Chordata</taxon>
        <taxon>Craniata</taxon>
        <taxon>Vertebrata</taxon>
        <taxon>Euteleostomi</taxon>
        <taxon>Actinopterygii</taxon>
        <taxon>Neopterygii</taxon>
        <taxon>Teleostei</taxon>
        <taxon>Neoteleostei</taxon>
        <taxon>Acanthomorphata</taxon>
        <taxon>Zeiogadaria</taxon>
        <taxon>Gadariae</taxon>
        <taxon>Gadiformes</taxon>
        <taxon>Muraenolepidoidei</taxon>
        <taxon>Muraenolepididae</taxon>
        <taxon>Muraenolepis</taxon>
    </lineage>
</organism>
<evidence type="ECO:0000256" key="13">
    <source>
        <dbReference type="SAM" id="Phobius"/>
    </source>
</evidence>
<evidence type="ECO:0000256" key="1">
    <source>
        <dbReference type="ARBA" id="ARBA00004167"/>
    </source>
</evidence>
<dbReference type="InterPro" id="IPR018097">
    <property type="entry name" value="EGF_Ca-bd_CS"/>
</dbReference>
<feature type="domain" description="EGF-like" evidence="16">
    <location>
        <begin position="1086"/>
        <end position="1123"/>
    </location>
</feature>
<dbReference type="PROSITE" id="PS00010">
    <property type="entry name" value="ASX_HYDROXYL"/>
    <property type="match status" value="5"/>
</dbReference>
<dbReference type="Gene3D" id="2.60.120.200">
    <property type="match status" value="3"/>
</dbReference>
<dbReference type="PROSITE" id="PS01186">
    <property type="entry name" value="EGF_2"/>
    <property type="match status" value="6"/>
</dbReference>
<feature type="domain" description="EGF-like" evidence="16">
    <location>
        <begin position="149"/>
        <end position="186"/>
    </location>
</feature>
<dbReference type="GO" id="GO:0016020">
    <property type="term" value="C:membrane"/>
    <property type="evidence" value="ECO:0007669"/>
    <property type="project" value="UniProtKB-SubCell"/>
</dbReference>
<keyword evidence="18" id="KW-1185">Reference proteome</keyword>
<evidence type="ECO:0000256" key="3">
    <source>
        <dbReference type="ARBA" id="ARBA00022692"/>
    </source>
</evidence>
<dbReference type="PROSITE" id="PS00022">
    <property type="entry name" value="EGF_1"/>
    <property type="match status" value="9"/>
</dbReference>
<keyword evidence="5" id="KW-0677">Repeat</keyword>
<feature type="signal peptide" evidence="14">
    <location>
        <begin position="1"/>
        <end position="26"/>
    </location>
</feature>
<dbReference type="PROSITE" id="PS50026">
    <property type="entry name" value="EGF_3"/>
    <property type="match status" value="12"/>
</dbReference>
<dbReference type="InterPro" id="IPR013320">
    <property type="entry name" value="ConA-like_dom_sf"/>
</dbReference>
<keyword evidence="9 11" id="KW-1015">Disulfide bond</keyword>
<dbReference type="PROSITE" id="PS01187">
    <property type="entry name" value="EGF_CA"/>
    <property type="match status" value="1"/>
</dbReference>
<feature type="region of interest" description="Disordered" evidence="12">
    <location>
        <begin position="1234"/>
        <end position="1261"/>
    </location>
</feature>
<dbReference type="PRINTS" id="PR00010">
    <property type="entry name" value="EGFBLOOD"/>
</dbReference>
<dbReference type="SMART" id="SM00282">
    <property type="entry name" value="LamG"/>
    <property type="match status" value="3"/>
</dbReference>
<evidence type="ECO:0000256" key="12">
    <source>
        <dbReference type="SAM" id="MobiDB-lite"/>
    </source>
</evidence>
<dbReference type="GO" id="GO:0005112">
    <property type="term" value="F:Notch binding"/>
    <property type="evidence" value="ECO:0007669"/>
    <property type="project" value="TreeGrafter"/>
</dbReference>
<dbReference type="InterPro" id="IPR001881">
    <property type="entry name" value="EGF-like_Ca-bd_dom"/>
</dbReference>
<evidence type="ECO:0000256" key="10">
    <source>
        <dbReference type="ARBA" id="ARBA00023180"/>
    </source>
</evidence>
<evidence type="ECO:0000313" key="17">
    <source>
        <dbReference type="EMBL" id="KAJ3599246.1"/>
    </source>
</evidence>
<dbReference type="SUPFAM" id="SSF49899">
    <property type="entry name" value="Concanavalin A-like lectins/glucanases"/>
    <property type="match status" value="3"/>
</dbReference>
<dbReference type="InterPro" id="IPR000742">
    <property type="entry name" value="EGF"/>
</dbReference>
<evidence type="ECO:0000256" key="14">
    <source>
        <dbReference type="SAM" id="SignalP"/>
    </source>
</evidence>
<evidence type="ECO:0000259" key="16">
    <source>
        <dbReference type="PROSITE" id="PS50026"/>
    </source>
</evidence>
<dbReference type="CDD" id="cd00054">
    <property type="entry name" value="EGF_CA"/>
    <property type="match status" value="9"/>
</dbReference>
<reference evidence="17" key="1">
    <citation type="submission" date="2022-07" db="EMBL/GenBank/DDBJ databases">
        <title>Chromosome-level genome of Muraenolepis orangiensis.</title>
        <authorList>
            <person name="Kim J."/>
        </authorList>
    </citation>
    <scope>NUCLEOTIDE SEQUENCE</scope>
    <source>
        <strain evidence="17">KU_S4_2022</strain>
        <tissue evidence="17">Muscle</tissue>
    </source>
</reference>
<dbReference type="InterPro" id="IPR001791">
    <property type="entry name" value="Laminin_G"/>
</dbReference>
<name>A0A9Q0IJF7_9TELE</name>
<feature type="domain" description="EGF-like" evidence="16">
    <location>
        <begin position="283"/>
        <end position="325"/>
    </location>
</feature>
<feature type="domain" description="EGF-like" evidence="16">
    <location>
        <begin position="559"/>
        <end position="595"/>
    </location>
</feature>
<feature type="domain" description="EGF-like" evidence="16">
    <location>
        <begin position="327"/>
        <end position="369"/>
    </location>
</feature>
<dbReference type="GO" id="GO:0007399">
    <property type="term" value="P:nervous system development"/>
    <property type="evidence" value="ECO:0007669"/>
    <property type="project" value="UniProtKB-ARBA"/>
</dbReference>
<evidence type="ECO:0000256" key="6">
    <source>
        <dbReference type="ARBA" id="ARBA00022837"/>
    </source>
</evidence>
<feature type="domain" description="EGF-like" evidence="16">
    <location>
        <begin position="73"/>
        <end position="109"/>
    </location>
</feature>
<keyword evidence="4 14" id="KW-0732">Signal</keyword>
<dbReference type="GO" id="GO:0120025">
    <property type="term" value="C:plasma membrane bounded cell projection"/>
    <property type="evidence" value="ECO:0007669"/>
    <property type="project" value="UniProtKB-ARBA"/>
</dbReference>
<dbReference type="PANTHER" id="PTHR12916:SF4">
    <property type="entry name" value="UNINFLATABLE, ISOFORM C"/>
    <property type="match status" value="1"/>
</dbReference>
<feature type="disulfide bond" evidence="11">
    <location>
        <begin position="214"/>
        <end position="223"/>
    </location>
</feature>
<comment type="subcellular location">
    <subcellularLocation>
        <location evidence="1">Membrane</location>
        <topology evidence="1">Single-pass membrane protein</topology>
    </subcellularLocation>
</comment>
<evidence type="ECO:0000313" key="18">
    <source>
        <dbReference type="Proteomes" id="UP001148018"/>
    </source>
</evidence>
<keyword evidence="2 11" id="KW-0245">EGF-like domain</keyword>
<dbReference type="SMART" id="SM00179">
    <property type="entry name" value="EGF_CA"/>
    <property type="match status" value="10"/>
</dbReference>
<dbReference type="FunFam" id="2.10.25.10:FF:000143">
    <property type="entry name" value="Protein crumbs 1"/>
    <property type="match status" value="1"/>
</dbReference>
<dbReference type="PANTHER" id="PTHR12916">
    <property type="entry name" value="CYTOCHROME C OXIDASE POLYPEPTIDE VIC-2"/>
    <property type="match status" value="1"/>
</dbReference>
<feature type="disulfide bond" evidence="11">
    <location>
        <begin position="99"/>
        <end position="108"/>
    </location>
</feature>
<feature type="domain" description="Laminin G" evidence="15">
    <location>
        <begin position="601"/>
        <end position="790"/>
    </location>
</feature>
<feature type="disulfide bond" evidence="11">
    <location>
        <begin position="61"/>
        <end position="70"/>
    </location>
</feature>
<dbReference type="FunFam" id="2.10.25.10:FF:000348">
    <property type="entry name" value="Crumbs 1, cell polarity complex component"/>
    <property type="match status" value="1"/>
</dbReference>
<keyword evidence="6" id="KW-0106">Calcium</keyword>
<keyword evidence="3 13" id="KW-0812">Transmembrane</keyword>
<feature type="disulfide bond" evidence="11">
    <location>
        <begin position="818"/>
        <end position="827"/>
    </location>
</feature>
<evidence type="ECO:0000256" key="5">
    <source>
        <dbReference type="ARBA" id="ARBA00022737"/>
    </source>
</evidence>
<feature type="domain" description="Laminin G" evidence="15">
    <location>
        <begin position="371"/>
        <end position="557"/>
    </location>
</feature>
<comment type="caution">
    <text evidence="17">The sequence shown here is derived from an EMBL/GenBank/DDBJ whole genome shotgun (WGS) entry which is preliminary data.</text>
</comment>
<evidence type="ECO:0000256" key="11">
    <source>
        <dbReference type="PROSITE-ProRule" id="PRU00076"/>
    </source>
</evidence>
<dbReference type="PROSITE" id="PS50025">
    <property type="entry name" value="LAM_G_DOMAIN"/>
    <property type="match status" value="3"/>
</dbReference>
<feature type="chain" id="PRO_5040443486" description="Protein crumbs homolog 1" evidence="14">
    <location>
        <begin position="27"/>
        <end position="1261"/>
    </location>
</feature>
<dbReference type="FunFam" id="2.10.25.10:FF:000031">
    <property type="entry name" value="neurogenic locus notch homolog protein 3"/>
    <property type="match status" value="1"/>
</dbReference>
<dbReference type="GO" id="GO:0007219">
    <property type="term" value="P:Notch signaling pathway"/>
    <property type="evidence" value="ECO:0007669"/>
    <property type="project" value="TreeGrafter"/>
</dbReference>
<evidence type="ECO:0000256" key="9">
    <source>
        <dbReference type="ARBA" id="ARBA00023157"/>
    </source>
</evidence>
<dbReference type="FunFam" id="2.10.25.10:FF:000472">
    <property type="entry name" value="Uncharacterized protein, isoform A"/>
    <property type="match status" value="1"/>
</dbReference>
<dbReference type="GO" id="GO:1901222">
    <property type="term" value="P:regulation of non-canonical NF-kappaB signal transduction"/>
    <property type="evidence" value="ECO:0007669"/>
    <property type="project" value="UniProtKB-ARBA"/>
</dbReference>
<keyword evidence="7 13" id="KW-1133">Transmembrane helix</keyword>
<dbReference type="GO" id="GO:0071944">
    <property type="term" value="C:cell periphery"/>
    <property type="evidence" value="ECO:0007669"/>
    <property type="project" value="UniProtKB-ARBA"/>
</dbReference>
<evidence type="ECO:0000256" key="8">
    <source>
        <dbReference type="ARBA" id="ARBA00023136"/>
    </source>
</evidence>
<dbReference type="FunFam" id="2.60.120.200:FF:000081">
    <property type="entry name" value="Crumbs 1, cell polarity complex component"/>
    <property type="match status" value="1"/>
</dbReference>
<dbReference type="Proteomes" id="UP001148018">
    <property type="component" value="Unassembled WGS sequence"/>
</dbReference>
<feature type="disulfide bond" evidence="11">
    <location>
        <begin position="137"/>
        <end position="146"/>
    </location>
</feature>
<feature type="domain" description="EGF-like" evidence="16">
    <location>
        <begin position="792"/>
        <end position="828"/>
    </location>
</feature>
<gene>
    <name evidence="17" type="ORF">NHX12_033209</name>
</gene>
<evidence type="ECO:0000256" key="4">
    <source>
        <dbReference type="ARBA" id="ARBA00022729"/>
    </source>
</evidence>
<dbReference type="CDD" id="cd00110">
    <property type="entry name" value="LamG"/>
    <property type="match status" value="2"/>
</dbReference>